<name>A0AAV9ZSE4_9AGAR</name>
<accession>A0AAV9ZSE4</accession>
<protein>
    <submittedName>
        <fullName evidence="1">Uncharacterized protein</fullName>
    </submittedName>
</protein>
<keyword evidence="2" id="KW-1185">Reference proteome</keyword>
<organism evidence="1 2">
    <name type="scientific">Favolaschia claudopus</name>
    <dbReference type="NCBI Taxonomy" id="2862362"/>
    <lineage>
        <taxon>Eukaryota</taxon>
        <taxon>Fungi</taxon>
        <taxon>Dikarya</taxon>
        <taxon>Basidiomycota</taxon>
        <taxon>Agaricomycotina</taxon>
        <taxon>Agaricomycetes</taxon>
        <taxon>Agaricomycetidae</taxon>
        <taxon>Agaricales</taxon>
        <taxon>Marasmiineae</taxon>
        <taxon>Mycenaceae</taxon>
        <taxon>Favolaschia</taxon>
    </lineage>
</organism>
<dbReference type="AlphaFoldDB" id="A0AAV9ZSE4"/>
<proteinExistence type="predicted"/>
<evidence type="ECO:0000313" key="2">
    <source>
        <dbReference type="Proteomes" id="UP001362999"/>
    </source>
</evidence>
<comment type="caution">
    <text evidence="1">The sequence shown here is derived from an EMBL/GenBank/DDBJ whole genome shotgun (WGS) entry which is preliminary data.</text>
</comment>
<reference evidence="1 2" key="1">
    <citation type="journal article" date="2024" name="J Genomics">
        <title>Draft genome sequencing and assembly of Favolaschia claudopus CIRM-BRFM 2984 isolated from oak limbs.</title>
        <authorList>
            <person name="Navarro D."/>
            <person name="Drula E."/>
            <person name="Chaduli D."/>
            <person name="Cazenave R."/>
            <person name="Ahrendt S."/>
            <person name="Wang J."/>
            <person name="Lipzen A."/>
            <person name="Daum C."/>
            <person name="Barry K."/>
            <person name="Grigoriev I.V."/>
            <person name="Favel A."/>
            <person name="Rosso M.N."/>
            <person name="Martin F."/>
        </authorList>
    </citation>
    <scope>NUCLEOTIDE SEQUENCE [LARGE SCALE GENOMIC DNA]</scope>
    <source>
        <strain evidence="1 2">CIRM-BRFM 2984</strain>
    </source>
</reference>
<dbReference type="EMBL" id="JAWWNJ010000116">
    <property type="protein sequence ID" value="KAK6991642.1"/>
    <property type="molecule type" value="Genomic_DNA"/>
</dbReference>
<sequence length="234" mass="25403">MISNYPTDYAETGLSLWAGILTFVLTPKTIDGLQAHRLLSSPQSQVSATHMHFSNVGAIPLGHPAVRAIDSDLKQERMSGIVVGWKHCQGKVKTKVLGAVEIVIGELSKGPAGANVFKIVAGHCEMESTGDTSLQRVQPNSEPPYILTGSRARNSTQALKLEGNLSKAGHTKLPDFVHNSGERLLRIPGGIITAFEWRRQRQRLHWLGTEEDFGQAGCEAWAGFRNGGAIRMGK</sequence>
<gene>
    <name evidence="1" type="ORF">R3P38DRAFT_3373595</name>
</gene>
<evidence type="ECO:0000313" key="1">
    <source>
        <dbReference type="EMBL" id="KAK6991642.1"/>
    </source>
</evidence>
<dbReference type="Proteomes" id="UP001362999">
    <property type="component" value="Unassembled WGS sequence"/>
</dbReference>